<keyword evidence="2" id="KW-0325">Glycoprotein</keyword>
<dbReference type="AlphaFoldDB" id="A0A7R8YZP4"/>
<protein>
    <recommendedName>
        <fullName evidence="7">Gamma-interferon inducible lysosomal thiol reductase</fullName>
    </recommendedName>
</protein>
<evidence type="ECO:0000256" key="4">
    <source>
        <dbReference type="SAM" id="SignalP"/>
    </source>
</evidence>
<dbReference type="Pfam" id="PF03227">
    <property type="entry name" value="GILT"/>
    <property type="match status" value="1"/>
</dbReference>
<dbReference type="EMBL" id="LR899013">
    <property type="protein sequence ID" value="CAD7090711.1"/>
    <property type="molecule type" value="Genomic_DNA"/>
</dbReference>
<dbReference type="InterPro" id="IPR004911">
    <property type="entry name" value="Interferon-induced_GILT"/>
</dbReference>
<gene>
    <name evidence="5" type="ORF">HERILL_LOCUS13177</name>
</gene>
<evidence type="ECO:0000256" key="3">
    <source>
        <dbReference type="SAM" id="Phobius"/>
    </source>
</evidence>
<evidence type="ECO:0000256" key="1">
    <source>
        <dbReference type="ARBA" id="ARBA00005679"/>
    </source>
</evidence>
<proteinExistence type="inferred from homology"/>
<sequence>MLHKFIGLFAFVALCSAQKIPVTVYYESLCPDSQAFITQQLYPQLKQGLADRVEVKWIPFGKSKFETRGSDVEFECHHGPNECYGNKVQSCAIQHIQSNSYENQYTRESLILEFINCLMKSGKNFPDNIYPGERCAHENHINNWEVIAQCANSTEGSNLLKQNGELTKAFQPELQSVPTVTFNHQFDKEVQAMALTNFRSVICTFFSIPKPQLCVANGGAGTTAAVSRILFADLAMRQIVYVYLVLIFAAALATQSDAKRKYRRGCALYGHSCYGGHGKRSEVATTDDIAQDKTIGYRQLQPQLPVNDNRQILPYLVPNEVRDLDAYQRYRLAKIMRQWMENQRTMDKQNDQENISNEFLKENTTF</sequence>
<organism evidence="5 6">
    <name type="scientific">Hermetia illucens</name>
    <name type="common">Black soldier fly</name>
    <dbReference type="NCBI Taxonomy" id="343691"/>
    <lineage>
        <taxon>Eukaryota</taxon>
        <taxon>Metazoa</taxon>
        <taxon>Ecdysozoa</taxon>
        <taxon>Arthropoda</taxon>
        <taxon>Hexapoda</taxon>
        <taxon>Insecta</taxon>
        <taxon>Pterygota</taxon>
        <taxon>Neoptera</taxon>
        <taxon>Endopterygota</taxon>
        <taxon>Diptera</taxon>
        <taxon>Brachycera</taxon>
        <taxon>Stratiomyomorpha</taxon>
        <taxon>Stratiomyidae</taxon>
        <taxon>Hermetiinae</taxon>
        <taxon>Hermetia</taxon>
    </lineage>
</organism>
<dbReference type="FunCoup" id="A0A7R8YZP4">
    <property type="interactions" value="204"/>
</dbReference>
<dbReference type="OrthoDB" id="958254at2759"/>
<evidence type="ECO:0008006" key="7">
    <source>
        <dbReference type="Google" id="ProtNLM"/>
    </source>
</evidence>
<evidence type="ECO:0000313" key="5">
    <source>
        <dbReference type="EMBL" id="CAD7090711.1"/>
    </source>
</evidence>
<keyword evidence="3" id="KW-0812">Transmembrane</keyword>
<keyword evidence="6" id="KW-1185">Reference proteome</keyword>
<dbReference type="Proteomes" id="UP000594454">
    <property type="component" value="Chromosome 5"/>
</dbReference>
<evidence type="ECO:0000256" key="2">
    <source>
        <dbReference type="ARBA" id="ARBA00023180"/>
    </source>
</evidence>
<keyword evidence="4" id="KW-0732">Signal</keyword>
<dbReference type="Gene3D" id="3.40.30.10">
    <property type="entry name" value="Glutaredoxin"/>
    <property type="match status" value="1"/>
</dbReference>
<feature type="transmembrane region" description="Helical" evidence="3">
    <location>
        <begin position="234"/>
        <end position="254"/>
    </location>
</feature>
<accession>A0A7R8YZP4</accession>
<feature type="chain" id="PRO_5031069533" description="Gamma-interferon inducible lysosomal thiol reductase" evidence="4">
    <location>
        <begin position="18"/>
        <end position="366"/>
    </location>
</feature>
<keyword evidence="3" id="KW-1133">Transmembrane helix</keyword>
<dbReference type="PANTHER" id="PTHR13234:SF69">
    <property type="entry name" value="GILT-LIKE PROTEIN 1"/>
    <property type="match status" value="1"/>
</dbReference>
<feature type="signal peptide" evidence="4">
    <location>
        <begin position="1"/>
        <end position="17"/>
    </location>
</feature>
<evidence type="ECO:0000313" key="6">
    <source>
        <dbReference type="Proteomes" id="UP000594454"/>
    </source>
</evidence>
<comment type="similarity">
    <text evidence="1">Belongs to the GILT family.</text>
</comment>
<dbReference type="InParanoid" id="A0A7R8YZP4"/>
<dbReference type="PANTHER" id="PTHR13234">
    <property type="entry name" value="GAMMA-INTERFERON INDUCIBLE LYSOSOMAL THIOL REDUCTASE GILT"/>
    <property type="match status" value="1"/>
</dbReference>
<name>A0A7R8YZP4_HERIL</name>
<dbReference type="GO" id="GO:0016671">
    <property type="term" value="F:oxidoreductase activity, acting on a sulfur group of donors, disulfide as acceptor"/>
    <property type="evidence" value="ECO:0007669"/>
    <property type="project" value="InterPro"/>
</dbReference>
<keyword evidence="3" id="KW-0472">Membrane</keyword>
<reference evidence="5 6" key="1">
    <citation type="submission" date="2020-11" db="EMBL/GenBank/DDBJ databases">
        <authorList>
            <person name="Wallbank WR R."/>
            <person name="Pardo Diaz C."/>
            <person name="Kozak K."/>
            <person name="Martin S."/>
            <person name="Jiggins C."/>
            <person name="Moest M."/>
            <person name="Warren A I."/>
            <person name="Generalovic N T."/>
            <person name="Byers J.R.P. K."/>
            <person name="Montejo-Kovacevich G."/>
            <person name="Yen C E."/>
        </authorList>
    </citation>
    <scope>NUCLEOTIDE SEQUENCE [LARGE SCALE GENOMIC DNA]</scope>
</reference>